<accession>W8BKJ8</accession>
<dbReference type="CTD" id="53448"/>
<evidence type="ECO:0000259" key="2">
    <source>
        <dbReference type="Pfam" id="PF13837"/>
    </source>
</evidence>
<feature type="compositionally biased region" description="Polar residues" evidence="1">
    <location>
        <begin position="1"/>
        <end position="10"/>
    </location>
</feature>
<sequence>MDIKTPTTPVSNGSANTNGNSTHSSGHHNSSNSTGSTYHHHRAPRTPESYFNVPESIALLNIVKSERIQSAFQSNRKNHASVWEMVAEVLNRFSARKRSAKQCCNRYENLKKIYTQLKKNPERHVRRNWPYMFLFKEIEEQRGECWGSANGKRLALIAKSHKELSYYQRRRQAAELGVAYLGKEAAAVMQHSLLQSLSTDSSSNNSKMERFLPNHFVEAQLGDGLGNGMSMYDDGPPLHLPPGASAAAAAAAAAMSVAIQKEQEMRENHENSGLGRLENENAVAVPHASDLSGALPLNGSPNMPNGVGGVPNGGGVASLLPPHTVNGIKDVLRPPFEKESNSGGPLGLPNGENNVSMKSEPMSEGEFNPDDIQLMQTNYNGSQNYYTHNIEHNILHPDVIVDTDNISDCSSVIGGGDDIGGSAKSKRKLSTSTDGGDSTNYELIEYLKRREKRDEELLRRMDAREERLLALLERTVVAIETLAGKKPTQIKQ</sequence>
<reference evidence="3" key="2">
    <citation type="journal article" date="2014" name="BMC Genomics">
        <title>A genomic perspective to assessing quality of mass-reared SIT flies used in Mediterranean fruit fly (Ceratitis capitata) eradication in California.</title>
        <authorList>
            <person name="Calla B."/>
            <person name="Hall B."/>
            <person name="Hou S."/>
            <person name="Geib S.M."/>
        </authorList>
    </citation>
    <scope>NUCLEOTIDE SEQUENCE</scope>
</reference>
<evidence type="ECO:0000313" key="3">
    <source>
        <dbReference type="EMBL" id="JAB99287.1"/>
    </source>
</evidence>
<evidence type="ECO:0000256" key="1">
    <source>
        <dbReference type="SAM" id="MobiDB-lite"/>
    </source>
</evidence>
<feature type="domain" description="Myb/SANT-like DNA-binding" evidence="2">
    <location>
        <begin position="51"/>
        <end position="140"/>
    </location>
</feature>
<name>W8BKJ8_CERCA</name>
<dbReference type="InterPro" id="IPR044822">
    <property type="entry name" value="Myb_DNA-bind_4"/>
</dbReference>
<organism evidence="3">
    <name type="scientific">Ceratitis capitata</name>
    <name type="common">Mediterranean fruit fly</name>
    <name type="synonym">Tephritis capitata</name>
    <dbReference type="NCBI Taxonomy" id="7213"/>
    <lineage>
        <taxon>Eukaryota</taxon>
        <taxon>Metazoa</taxon>
        <taxon>Ecdysozoa</taxon>
        <taxon>Arthropoda</taxon>
        <taxon>Hexapoda</taxon>
        <taxon>Insecta</taxon>
        <taxon>Pterygota</taxon>
        <taxon>Neoptera</taxon>
        <taxon>Endopterygota</taxon>
        <taxon>Diptera</taxon>
        <taxon>Brachycera</taxon>
        <taxon>Muscomorpha</taxon>
        <taxon>Tephritoidea</taxon>
        <taxon>Tephritidae</taxon>
        <taxon>Ceratitis</taxon>
        <taxon>Ceratitis</taxon>
    </lineage>
</organism>
<reference evidence="3" key="1">
    <citation type="submission" date="2013-07" db="EMBL/GenBank/DDBJ databases">
        <authorList>
            <person name="Geib S."/>
        </authorList>
    </citation>
    <scope>NUCLEOTIDE SEQUENCE</scope>
</reference>
<dbReference type="AlphaFoldDB" id="W8BKJ8"/>
<dbReference type="Gene3D" id="1.10.10.60">
    <property type="entry name" value="Homeodomain-like"/>
    <property type="match status" value="1"/>
</dbReference>
<proteinExistence type="evidence at transcript level"/>
<feature type="region of interest" description="Disordered" evidence="1">
    <location>
        <begin position="1"/>
        <end position="49"/>
    </location>
</feature>
<dbReference type="KEGG" id="ccat:101462257"/>
<protein>
    <recommendedName>
        <fullName evidence="2">Myb/SANT-like DNA-binding domain-containing protein</fullName>
    </recommendedName>
</protein>
<feature type="compositionally biased region" description="Low complexity" evidence="1">
    <location>
        <begin position="11"/>
        <end position="37"/>
    </location>
</feature>
<dbReference type="OrthoDB" id="8015430at2759"/>
<dbReference type="EMBL" id="GAMC01007268">
    <property type="protein sequence ID" value="JAB99287.1"/>
    <property type="molecule type" value="mRNA"/>
</dbReference>
<dbReference type="GeneID" id="101462257"/>
<dbReference type="Pfam" id="PF13837">
    <property type="entry name" value="Myb_DNA-bind_4"/>
    <property type="match status" value="1"/>
</dbReference>
<dbReference type="RefSeq" id="XP_004518379.1">
    <property type="nucleotide sequence ID" value="XM_004518322.3"/>
</dbReference>